<name>A0A0L6VMU6_9BASI</name>
<evidence type="ECO:0000313" key="3">
    <source>
        <dbReference type="Proteomes" id="UP000037035"/>
    </source>
</evidence>
<dbReference type="VEuPathDB" id="FungiDB:VP01_1343g1"/>
<sequence>MPALTMFFDDFLNNFRSSFFNHNHQHAKVALQNLCQTGNVLAYTQDFNQHTRTVGWANTLLMSLYQCGLKENIQLAVVMRNIEFDSLRSMQAMAQKAGQTIEGIQQDRSAPPSPVPLPAHPPPNLMQWTSPHSRGPQSIDSLMLSKPAGYSRTSVSVVARQATYPTDV</sequence>
<reference evidence="2 3" key="1">
    <citation type="submission" date="2015-08" db="EMBL/GenBank/DDBJ databases">
        <title>Next Generation Sequencing and Analysis of the Genome of Puccinia sorghi L Schw, the Causal Agent of Maize Common Rust.</title>
        <authorList>
            <person name="Rochi L."/>
            <person name="Burguener G."/>
            <person name="Darino M."/>
            <person name="Turjanski A."/>
            <person name="Kreff E."/>
            <person name="Dieguez M.J."/>
            <person name="Sacco F."/>
        </authorList>
    </citation>
    <scope>NUCLEOTIDE SEQUENCE [LARGE SCALE GENOMIC DNA]</scope>
    <source>
        <strain evidence="2 3">RO10H11247</strain>
    </source>
</reference>
<keyword evidence="3" id="KW-1185">Reference proteome</keyword>
<dbReference type="AlphaFoldDB" id="A0A0L6VMU6"/>
<proteinExistence type="predicted"/>
<protein>
    <recommendedName>
        <fullName evidence="4">Retrotransposon gag domain-containing protein</fullName>
    </recommendedName>
</protein>
<evidence type="ECO:0008006" key="4">
    <source>
        <dbReference type="Google" id="ProtNLM"/>
    </source>
</evidence>
<organism evidence="2 3">
    <name type="scientific">Puccinia sorghi</name>
    <dbReference type="NCBI Taxonomy" id="27349"/>
    <lineage>
        <taxon>Eukaryota</taxon>
        <taxon>Fungi</taxon>
        <taxon>Dikarya</taxon>
        <taxon>Basidiomycota</taxon>
        <taxon>Pucciniomycotina</taxon>
        <taxon>Pucciniomycetes</taxon>
        <taxon>Pucciniales</taxon>
        <taxon>Pucciniaceae</taxon>
        <taxon>Puccinia</taxon>
    </lineage>
</organism>
<feature type="compositionally biased region" description="Pro residues" evidence="1">
    <location>
        <begin position="111"/>
        <end position="124"/>
    </location>
</feature>
<accession>A0A0L6VMU6</accession>
<gene>
    <name evidence="2" type="ORF">VP01_1343g1</name>
</gene>
<evidence type="ECO:0000313" key="2">
    <source>
        <dbReference type="EMBL" id="KNZ61887.1"/>
    </source>
</evidence>
<dbReference type="Proteomes" id="UP000037035">
    <property type="component" value="Unassembled WGS sequence"/>
</dbReference>
<evidence type="ECO:0000256" key="1">
    <source>
        <dbReference type="SAM" id="MobiDB-lite"/>
    </source>
</evidence>
<dbReference type="EMBL" id="LAVV01003821">
    <property type="protein sequence ID" value="KNZ61887.1"/>
    <property type="molecule type" value="Genomic_DNA"/>
</dbReference>
<feature type="compositionally biased region" description="Polar residues" evidence="1">
    <location>
        <begin position="126"/>
        <end position="140"/>
    </location>
</feature>
<comment type="caution">
    <text evidence="2">The sequence shown here is derived from an EMBL/GenBank/DDBJ whole genome shotgun (WGS) entry which is preliminary data.</text>
</comment>
<dbReference type="OrthoDB" id="1432677at2759"/>
<feature type="region of interest" description="Disordered" evidence="1">
    <location>
        <begin position="96"/>
        <end position="141"/>
    </location>
</feature>